<proteinExistence type="predicted"/>
<feature type="transmembrane region" description="Helical" evidence="6">
    <location>
        <begin position="183"/>
        <end position="207"/>
    </location>
</feature>
<dbReference type="InterPro" id="IPR050846">
    <property type="entry name" value="TLCD"/>
</dbReference>
<reference evidence="8 9" key="1">
    <citation type="submission" date="2015-09" db="EMBL/GenBank/DDBJ databases">
        <title>Draft genome of the parasitic nematode Teladorsagia circumcincta isolate WARC Sus (inbred).</title>
        <authorList>
            <person name="Mitreva M."/>
        </authorList>
    </citation>
    <scope>NUCLEOTIDE SEQUENCE [LARGE SCALE GENOMIC DNA]</scope>
    <source>
        <strain evidence="8 9">S</strain>
    </source>
</reference>
<dbReference type="GO" id="GO:0097035">
    <property type="term" value="P:regulation of membrane lipid distribution"/>
    <property type="evidence" value="ECO:0007669"/>
    <property type="project" value="TreeGrafter"/>
</dbReference>
<feature type="transmembrane region" description="Helical" evidence="6">
    <location>
        <begin position="97"/>
        <end position="116"/>
    </location>
</feature>
<comment type="subcellular location">
    <subcellularLocation>
        <location evidence="1">Membrane</location>
        <topology evidence="1">Multi-pass membrane protein</topology>
    </subcellularLocation>
</comment>
<evidence type="ECO:0000256" key="6">
    <source>
        <dbReference type="SAM" id="Phobius"/>
    </source>
</evidence>
<dbReference type="OrthoDB" id="10266980at2759"/>
<keyword evidence="3 6" id="KW-1133">Transmembrane helix</keyword>
<evidence type="ECO:0000313" key="9">
    <source>
        <dbReference type="Proteomes" id="UP000230423"/>
    </source>
</evidence>
<dbReference type="PROSITE" id="PS50922">
    <property type="entry name" value="TLC"/>
    <property type="match status" value="1"/>
</dbReference>
<dbReference type="Proteomes" id="UP000230423">
    <property type="component" value="Unassembled WGS sequence"/>
</dbReference>
<evidence type="ECO:0000256" key="1">
    <source>
        <dbReference type="ARBA" id="ARBA00004141"/>
    </source>
</evidence>
<dbReference type="EMBL" id="KZ345299">
    <property type="protein sequence ID" value="PIO74329.1"/>
    <property type="molecule type" value="Genomic_DNA"/>
</dbReference>
<keyword evidence="4 5" id="KW-0472">Membrane</keyword>
<dbReference type="GO" id="GO:0005886">
    <property type="term" value="C:plasma membrane"/>
    <property type="evidence" value="ECO:0007669"/>
    <property type="project" value="TreeGrafter"/>
</dbReference>
<evidence type="ECO:0000256" key="3">
    <source>
        <dbReference type="ARBA" id="ARBA00022989"/>
    </source>
</evidence>
<evidence type="ECO:0000256" key="2">
    <source>
        <dbReference type="ARBA" id="ARBA00022692"/>
    </source>
</evidence>
<dbReference type="GO" id="GO:0007009">
    <property type="term" value="P:plasma membrane organization"/>
    <property type="evidence" value="ECO:0007669"/>
    <property type="project" value="TreeGrafter"/>
</dbReference>
<keyword evidence="2 5" id="KW-0812">Transmembrane</keyword>
<protein>
    <recommendedName>
        <fullName evidence="7">TLC domain-containing protein</fullName>
    </recommendedName>
</protein>
<dbReference type="AlphaFoldDB" id="A0A2G9UVP8"/>
<evidence type="ECO:0000256" key="4">
    <source>
        <dbReference type="ARBA" id="ARBA00023136"/>
    </source>
</evidence>
<evidence type="ECO:0000259" key="7">
    <source>
        <dbReference type="PROSITE" id="PS50922"/>
    </source>
</evidence>
<evidence type="ECO:0000313" key="8">
    <source>
        <dbReference type="EMBL" id="PIO74329.1"/>
    </source>
</evidence>
<dbReference type="GO" id="GO:0071709">
    <property type="term" value="P:membrane assembly"/>
    <property type="evidence" value="ECO:0007669"/>
    <property type="project" value="TreeGrafter"/>
</dbReference>
<sequence>MEWFGNPDWGYHSVLGATIMFRLFFLIGVSVVLRLEYLLAATIVRAKARDWTENKIRIFTARVISLTHATLSSIGCLCSLLSDSNYVKEPYDYSTYSAQYIFLFSMGYFIYDMIDMYIHGEAPYSKEYFVHHSLVLTAFSIILYTGKLFGFAMIALLVEVQTIFLHLRTMIRLTRYAKKRSPFYIALINANMACLFVFRHLTITYLLYVMLYKDEKCPLPLRAFLTSGLLFLTYHNTHLTIRLESDRQKPAAIGGGQGRGSISMVKADGFFGYEMQSLDEDHVDPLGPVKVKKS</sequence>
<dbReference type="PANTHER" id="PTHR13439:SF19">
    <property type="entry name" value="TLC DOMAIN-CONTAINING PROTEIN"/>
    <property type="match status" value="1"/>
</dbReference>
<organism evidence="8 9">
    <name type="scientific">Teladorsagia circumcincta</name>
    <name type="common">Brown stomach worm</name>
    <name type="synonym">Ostertagia circumcincta</name>
    <dbReference type="NCBI Taxonomy" id="45464"/>
    <lineage>
        <taxon>Eukaryota</taxon>
        <taxon>Metazoa</taxon>
        <taxon>Ecdysozoa</taxon>
        <taxon>Nematoda</taxon>
        <taxon>Chromadorea</taxon>
        <taxon>Rhabditida</taxon>
        <taxon>Rhabditina</taxon>
        <taxon>Rhabditomorpha</taxon>
        <taxon>Strongyloidea</taxon>
        <taxon>Trichostrongylidae</taxon>
        <taxon>Teladorsagia</taxon>
    </lineage>
</organism>
<dbReference type="GO" id="GO:0055091">
    <property type="term" value="P:phospholipid homeostasis"/>
    <property type="evidence" value="ECO:0007669"/>
    <property type="project" value="TreeGrafter"/>
</dbReference>
<dbReference type="InterPro" id="IPR006634">
    <property type="entry name" value="TLC-dom"/>
</dbReference>
<evidence type="ECO:0000256" key="5">
    <source>
        <dbReference type="PROSITE-ProRule" id="PRU00205"/>
    </source>
</evidence>
<name>A0A2G9UVP8_TELCI</name>
<accession>A0A2G9UVP8</accession>
<dbReference type="PANTHER" id="PTHR13439">
    <property type="entry name" value="CT120 PROTEIN"/>
    <property type="match status" value="1"/>
</dbReference>
<feature type="domain" description="TLC" evidence="7">
    <location>
        <begin position="54"/>
        <end position="245"/>
    </location>
</feature>
<keyword evidence="9" id="KW-1185">Reference proteome</keyword>
<dbReference type="Pfam" id="PF03798">
    <property type="entry name" value="TRAM_LAG1_CLN8"/>
    <property type="match status" value="1"/>
</dbReference>
<dbReference type="SMART" id="SM00724">
    <property type="entry name" value="TLC"/>
    <property type="match status" value="1"/>
</dbReference>
<gene>
    <name evidence="8" type="ORF">TELCIR_03672</name>
</gene>
<feature type="transmembrane region" description="Helical" evidence="6">
    <location>
        <begin position="20"/>
        <end position="39"/>
    </location>
</feature>